<dbReference type="EMBL" id="LDZY01000001">
    <property type="protein sequence ID" value="KLU68013.1"/>
    <property type="molecule type" value="Genomic_DNA"/>
</dbReference>
<dbReference type="InterPro" id="IPR001763">
    <property type="entry name" value="Rhodanese-like_dom"/>
</dbReference>
<dbReference type="AlphaFoldDB" id="A0A0J1FYE4"/>
<feature type="domain" description="Rhodanese" evidence="2">
    <location>
        <begin position="12"/>
        <end position="129"/>
    </location>
</feature>
<dbReference type="EC" id="2.9.1.-" evidence="3"/>
<proteinExistence type="predicted"/>
<name>A0A0J1FYE4_9FIRM</name>
<evidence type="ECO:0000313" key="4">
    <source>
        <dbReference type="Proteomes" id="UP000036356"/>
    </source>
</evidence>
<evidence type="ECO:0000256" key="1">
    <source>
        <dbReference type="ARBA" id="ARBA00023266"/>
    </source>
</evidence>
<accession>A0A0J1FYE4</accession>
<gene>
    <name evidence="3" type="primary">selU</name>
    <name evidence="3" type="ORF">DEAC_c04220</name>
</gene>
<keyword evidence="1" id="KW-0711">Selenium</keyword>
<dbReference type="PROSITE" id="PS50206">
    <property type="entry name" value="RHODANESE_3"/>
    <property type="match status" value="1"/>
</dbReference>
<keyword evidence="4" id="KW-1185">Reference proteome</keyword>
<dbReference type="InterPro" id="IPR017582">
    <property type="entry name" value="SelU"/>
</dbReference>
<dbReference type="STRING" id="476652.DEAC_c04220"/>
<dbReference type="GO" id="GO:0002098">
    <property type="term" value="P:tRNA wobble uridine modification"/>
    <property type="evidence" value="ECO:0007669"/>
    <property type="project" value="InterPro"/>
</dbReference>
<dbReference type="SUPFAM" id="SSF52821">
    <property type="entry name" value="Rhodanese/Cell cycle control phosphatase"/>
    <property type="match status" value="1"/>
</dbReference>
<dbReference type="NCBIfam" id="TIGR03167">
    <property type="entry name" value="tRNA_sel_U_synt"/>
    <property type="match status" value="1"/>
</dbReference>
<comment type="caution">
    <text evidence="3">The sequence shown here is derived from an EMBL/GenBank/DDBJ whole genome shotgun (WGS) entry which is preliminary data.</text>
</comment>
<keyword evidence="3" id="KW-0808">Transferase</keyword>
<dbReference type="PANTHER" id="PTHR30401">
    <property type="entry name" value="TRNA 2-SELENOURIDINE SYNTHASE"/>
    <property type="match status" value="1"/>
</dbReference>
<dbReference type="Gene3D" id="3.40.250.10">
    <property type="entry name" value="Rhodanese-like domain"/>
    <property type="match status" value="1"/>
</dbReference>
<dbReference type="Pfam" id="PF00581">
    <property type="entry name" value="Rhodanese"/>
    <property type="match status" value="1"/>
</dbReference>
<dbReference type="Proteomes" id="UP000036356">
    <property type="component" value="Unassembled WGS sequence"/>
</dbReference>
<dbReference type="RefSeq" id="WP_047808335.1">
    <property type="nucleotide sequence ID" value="NZ_LDZY01000001.1"/>
</dbReference>
<dbReference type="PATRIC" id="fig|476652.3.peg.423"/>
<reference evidence="3 4" key="1">
    <citation type="submission" date="2015-06" db="EMBL/GenBank/DDBJ databases">
        <title>Draft genome of the moderately acidophilic sulfate reducer Candidatus Desulfosporosinus acididurans strain M1.</title>
        <authorList>
            <person name="Poehlein A."/>
            <person name="Petzsch P."/>
            <person name="Johnson B.D."/>
            <person name="Schloemann M."/>
            <person name="Daniel R."/>
            <person name="Muehling M."/>
        </authorList>
    </citation>
    <scope>NUCLEOTIDE SEQUENCE [LARGE SCALE GENOMIC DNA]</scope>
    <source>
        <strain evidence="3 4">M1</strain>
    </source>
</reference>
<dbReference type="InterPro" id="IPR036873">
    <property type="entry name" value="Rhodanese-like_dom_sf"/>
</dbReference>
<dbReference type="SMART" id="SM00450">
    <property type="entry name" value="RHOD"/>
    <property type="match status" value="1"/>
</dbReference>
<protein>
    <submittedName>
        <fullName evidence="3">tRNA 2-selenouridine synthase</fullName>
        <ecNumber evidence="3">2.9.1.-</ecNumber>
    </submittedName>
</protein>
<dbReference type="PANTHER" id="PTHR30401:SF0">
    <property type="entry name" value="TRNA 2-SELENOURIDINE SYNTHASE"/>
    <property type="match status" value="1"/>
</dbReference>
<organism evidence="3 4">
    <name type="scientific">Desulfosporosinus acididurans</name>
    <dbReference type="NCBI Taxonomy" id="476652"/>
    <lineage>
        <taxon>Bacteria</taxon>
        <taxon>Bacillati</taxon>
        <taxon>Bacillota</taxon>
        <taxon>Clostridia</taxon>
        <taxon>Eubacteriales</taxon>
        <taxon>Desulfitobacteriaceae</taxon>
        <taxon>Desulfosporosinus</taxon>
    </lineage>
</organism>
<dbReference type="NCBIfam" id="NF008750">
    <property type="entry name" value="PRK11784.1-2"/>
    <property type="match status" value="1"/>
</dbReference>
<dbReference type="InterPro" id="IPR058840">
    <property type="entry name" value="AAA_SelU"/>
</dbReference>
<sequence length="360" mass="40555">MLKEIHVSELKSLNRPVLIDVRSEGEFEEATIPGSVNLPLFNNQERAEIGTIYTQSSPAIARELGLNIASPKLPELVKKVEELSKSGPVVLFCWRGGMRSKAVATVSELMGIPIYRLQGGFKAYRNLVVEYFNNPLPVKVVVLRGNTGVGKTELLGKLRSEGYPAIDLEKLANNRGSVFGALGLGKSPSQKKFEGLLYEELNLLRSFPYVIVECESKRIGRVTIPTTFFSAMQQGTQLLQCDSLPNRVQRLIREYTSVPNALEEIGAALERLVKTLGHVKVRELRSLLEADHLEIFTERLLVEYYDKLYAYPNQPNAEYNYFIDYSEPAKALRELERYLDEKVADTNREFTLSGIRHSAK</sequence>
<dbReference type="GO" id="GO:0043828">
    <property type="term" value="F:tRNA 2-selenouridine synthase activity"/>
    <property type="evidence" value="ECO:0007669"/>
    <property type="project" value="InterPro"/>
</dbReference>
<evidence type="ECO:0000313" key="3">
    <source>
        <dbReference type="EMBL" id="KLU68013.1"/>
    </source>
</evidence>
<evidence type="ECO:0000259" key="2">
    <source>
        <dbReference type="PROSITE" id="PS50206"/>
    </source>
</evidence>
<dbReference type="Pfam" id="PF26341">
    <property type="entry name" value="AAA_SelU"/>
    <property type="match status" value="1"/>
</dbReference>